<dbReference type="CDD" id="cd00090">
    <property type="entry name" value="HTH_ARSR"/>
    <property type="match status" value="1"/>
</dbReference>
<gene>
    <name evidence="6" type="ORF">EOE66_20780</name>
</gene>
<dbReference type="Gene3D" id="3.40.250.10">
    <property type="entry name" value="Rhodanese-like domain"/>
    <property type="match status" value="1"/>
</dbReference>
<name>A0A437R9L2_9BURK</name>
<evidence type="ECO:0000259" key="5">
    <source>
        <dbReference type="PROSITE" id="PS50987"/>
    </source>
</evidence>
<evidence type="ECO:0000313" key="6">
    <source>
        <dbReference type="EMBL" id="RVU43468.1"/>
    </source>
</evidence>
<dbReference type="InterPro" id="IPR051011">
    <property type="entry name" value="Metal_resp_trans_reg"/>
</dbReference>
<keyword evidence="1" id="KW-0805">Transcription regulation</keyword>
<dbReference type="InterPro" id="IPR011991">
    <property type="entry name" value="ArsR-like_HTH"/>
</dbReference>
<sequence length="220" mass="24734">MNKRDLKDLLYEQVARIGKALSSPKRLEILEMLAQGEKAVETVAAEVAIDVKLASAHLKALKEARLVQARREGKRMIYRLSGSDVAQLGVTLRHVAEEHLLELRLALQQMMAEPDRLTQVSRKDLLAQAKRGEVVVLDVRPPEEFDTAHLPFARSVPLAELAHRLAELPRDVEIVAYCRGPFCLMSDEAVKLLREHGYRARKSFDGVTEWQAAGLSLARR</sequence>
<organism evidence="6 7">
    <name type="scientific">Rubrivivax rivuli</name>
    <dbReference type="NCBI Taxonomy" id="1862385"/>
    <lineage>
        <taxon>Bacteria</taxon>
        <taxon>Pseudomonadati</taxon>
        <taxon>Pseudomonadota</taxon>
        <taxon>Betaproteobacteria</taxon>
        <taxon>Burkholderiales</taxon>
        <taxon>Sphaerotilaceae</taxon>
        <taxon>Rubrivivax</taxon>
    </lineage>
</organism>
<dbReference type="PANTHER" id="PTHR43132">
    <property type="entry name" value="ARSENICAL RESISTANCE OPERON REPRESSOR ARSR-RELATED"/>
    <property type="match status" value="1"/>
</dbReference>
<protein>
    <submittedName>
        <fullName evidence="6">ArsR family transcriptional regulator</fullName>
    </submittedName>
</protein>
<dbReference type="InterPro" id="IPR036388">
    <property type="entry name" value="WH-like_DNA-bd_sf"/>
</dbReference>
<dbReference type="SUPFAM" id="SSF46785">
    <property type="entry name" value="Winged helix' DNA-binding domain"/>
    <property type="match status" value="1"/>
</dbReference>
<dbReference type="PANTHER" id="PTHR43132:SF8">
    <property type="entry name" value="HTH-TYPE TRANSCRIPTIONAL REGULATOR KMTR"/>
    <property type="match status" value="1"/>
</dbReference>
<dbReference type="OrthoDB" id="1445766at2"/>
<evidence type="ECO:0000313" key="7">
    <source>
        <dbReference type="Proteomes" id="UP000285575"/>
    </source>
</evidence>
<dbReference type="InterPro" id="IPR001845">
    <property type="entry name" value="HTH_ArsR_DNA-bd_dom"/>
</dbReference>
<dbReference type="SMART" id="SM00418">
    <property type="entry name" value="HTH_ARSR"/>
    <property type="match status" value="1"/>
</dbReference>
<keyword evidence="3" id="KW-0804">Transcription</keyword>
<dbReference type="SMART" id="SM00450">
    <property type="entry name" value="RHOD"/>
    <property type="match status" value="1"/>
</dbReference>
<dbReference type="Pfam" id="PF01022">
    <property type="entry name" value="HTH_5"/>
    <property type="match status" value="1"/>
</dbReference>
<evidence type="ECO:0000256" key="3">
    <source>
        <dbReference type="ARBA" id="ARBA00023163"/>
    </source>
</evidence>
<comment type="caution">
    <text evidence="6">The sequence shown here is derived from an EMBL/GenBank/DDBJ whole genome shotgun (WGS) entry which is preliminary data.</text>
</comment>
<reference evidence="6 7" key="1">
    <citation type="submission" date="2019-01" db="EMBL/GenBank/DDBJ databases">
        <authorList>
            <person name="Chen W.-M."/>
        </authorList>
    </citation>
    <scope>NUCLEOTIDE SEQUENCE [LARGE SCALE GENOMIC DNA]</scope>
    <source>
        <strain evidence="6 7">KYPY4</strain>
    </source>
</reference>
<dbReference type="RefSeq" id="WP_128230750.1">
    <property type="nucleotide sequence ID" value="NZ_SACR01000007.1"/>
</dbReference>
<dbReference type="PROSITE" id="PS50987">
    <property type="entry name" value="HTH_ARSR_2"/>
    <property type="match status" value="1"/>
</dbReference>
<proteinExistence type="predicted"/>
<dbReference type="PRINTS" id="PR00778">
    <property type="entry name" value="HTHARSR"/>
</dbReference>
<keyword evidence="2" id="KW-0238">DNA-binding</keyword>
<dbReference type="PROSITE" id="PS50206">
    <property type="entry name" value="RHODANESE_3"/>
    <property type="match status" value="1"/>
</dbReference>
<dbReference type="CDD" id="cd00158">
    <property type="entry name" value="RHOD"/>
    <property type="match status" value="1"/>
</dbReference>
<dbReference type="Gene3D" id="1.10.10.10">
    <property type="entry name" value="Winged helix-like DNA-binding domain superfamily/Winged helix DNA-binding domain"/>
    <property type="match status" value="1"/>
</dbReference>
<evidence type="ECO:0000259" key="4">
    <source>
        <dbReference type="PROSITE" id="PS50206"/>
    </source>
</evidence>
<dbReference type="GO" id="GO:0003700">
    <property type="term" value="F:DNA-binding transcription factor activity"/>
    <property type="evidence" value="ECO:0007669"/>
    <property type="project" value="InterPro"/>
</dbReference>
<feature type="domain" description="Rhodanese" evidence="4">
    <location>
        <begin position="130"/>
        <end position="219"/>
    </location>
</feature>
<dbReference type="InterPro" id="IPR036390">
    <property type="entry name" value="WH_DNA-bd_sf"/>
</dbReference>
<dbReference type="InterPro" id="IPR036873">
    <property type="entry name" value="Rhodanese-like_dom_sf"/>
</dbReference>
<dbReference type="GO" id="GO:0003677">
    <property type="term" value="F:DNA binding"/>
    <property type="evidence" value="ECO:0007669"/>
    <property type="project" value="UniProtKB-KW"/>
</dbReference>
<dbReference type="Pfam" id="PF00581">
    <property type="entry name" value="Rhodanese"/>
    <property type="match status" value="1"/>
</dbReference>
<evidence type="ECO:0000256" key="1">
    <source>
        <dbReference type="ARBA" id="ARBA00023015"/>
    </source>
</evidence>
<dbReference type="NCBIfam" id="NF033788">
    <property type="entry name" value="HTH_metalloreg"/>
    <property type="match status" value="1"/>
</dbReference>
<dbReference type="Proteomes" id="UP000285575">
    <property type="component" value="Unassembled WGS sequence"/>
</dbReference>
<feature type="domain" description="HTH arsR-type" evidence="5">
    <location>
        <begin position="6"/>
        <end position="100"/>
    </location>
</feature>
<dbReference type="SUPFAM" id="SSF52821">
    <property type="entry name" value="Rhodanese/Cell cycle control phosphatase"/>
    <property type="match status" value="1"/>
</dbReference>
<dbReference type="InterPro" id="IPR001763">
    <property type="entry name" value="Rhodanese-like_dom"/>
</dbReference>
<evidence type="ECO:0000256" key="2">
    <source>
        <dbReference type="ARBA" id="ARBA00023125"/>
    </source>
</evidence>
<dbReference type="EMBL" id="SACR01000007">
    <property type="protein sequence ID" value="RVU43468.1"/>
    <property type="molecule type" value="Genomic_DNA"/>
</dbReference>
<dbReference type="AlphaFoldDB" id="A0A437R9L2"/>
<keyword evidence="7" id="KW-1185">Reference proteome</keyword>
<accession>A0A437R9L2</accession>